<evidence type="ECO:0000256" key="1">
    <source>
        <dbReference type="ARBA" id="ARBA00001936"/>
    </source>
</evidence>
<protein>
    <submittedName>
        <fullName evidence="7">Peptidase M24</fullName>
    </submittedName>
</protein>
<reference evidence="7 8" key="1">
    <citation type="journal article" date="2019" name="Nat. Ecol. Evol.">
        <title>Megaphylogeny resolves global patterns of mushroom evolution.</title>
        <authorList>
            <person name="Varga T."/>
            <person name="Krizsan K."/>
            <person name="Foldi C."/>
            <person name="Dima B."/>
            <person name="Sanchez-Garcia M."/>
            <person name="Sanchez-Ramirez S."/>
            <person name="Szollosi G.J."/>
            <person name="Szarkandi J.G."/>
            <person name="Papp V."/>
            <person name="Albert L."/>
            <person name="Andreopoulos W."/>
            <person name="Angelini C."/>
            <person name="Antonin V."/>
            <person name="Barry K.W."/>
            <person name="Bougher N.L."/>
            <person name="Buchanan P."/>
            <person name="Buyck B."/>
            <person name="Bense V."/>
            <person name="Catcheside P."/>
            <person name="Chovatia M."/>
            <person name="Cooper J."/>
            <person name="Damon W."/>
            <person name="Desjardin D."/>
            <person name="Finy P."/>
            <person name="Geml J."/>
            <person name="Haridas S."/>
            <person name="Hughes K."/>
            <person name="Justo A."/>
            <person name="Karasinski D."/>
            <person name="Kautmanova I."/>
            <person name="Kiss B."/>
            <person name="Kocsube S."/>
            <person name="Kotiranta H."/>
            <person name="LaButti K.M."/>
            <person name="Lechner B.E."/>
            <person name="Liimatainen K."/>
            <person name="Lipzen A."/>
            <person name="Lukacs Z."/>
            <person name="Mihaltcheva S."/>
            <person name="Morgado L.N."/>
            <person name="Niskanen T."/>
            <person name="Noordeloos M.E."/>
            <person name="Ohm R.A."/>
            <person name="Ortiz-Santana B."/>
            <person name="Ovrebo C."/>
            <person name="Racz N."/>
            <person name="Riley R."/>
            <person name="Savchenko A."/>
            <person name="Shiryaev A."/>
            <person name="Soop K."/>
            <person name="Spirin V."/>
            <person name="Szebenyi C."/>
            <person name="Tomsovsky M."/>
            <person name="Tulloss R.E."/>
            <person name="Uehling J."/>
            <person name="Grigoriev I.V."/>
            <person name="Vagvolgyi C."/>
            <person name="Papp T."/>
            <person name="Martin F.M."/>
            <person name="Miettinen O."/>
            <person name="Hibbett D.S."/>
            <person name="Nagy L.G."/>
        </authorList>
    </citation>
    <scope>NUCLEOTIDE SEQUENCE [LARGE SCALE GENOMIC DNA]</scope>
    <source>
        <strain evidence="7 8">CBS 309.79</strain>
    </source>
</reference>
<keyword evidence="8" id="KW-1185">Reference proteome</keyword>
<evidence type="ECO:0000256" key="2">
    <source>
        <dbReference type="ARBA" id="ARBA00008766"/>
    </source>
</evidence>
<dbReference type="Pfam" id="PF00557">
    <property type="entry name" value="Peptidase_M24"/>
    <property type="match status" value="1"/>
</dbReference>
<evidence type="ECO:0000256" key="4">
    <source>
        <dbReference type="ARBA" id="ARBA00022801"/>
    </source>
</evidence>
<dbReference type="Proteomes" id="UP000305067">
    <property type="component" value="Unassembled WGS sequence"/>
</dbReference>
<dbReference type="GO" id="GO:0005739">
    <property type="term" value="C:mitochondrion"/>
    <property type="evidence" value="ECO:0007669"/>
    <property type="project" value="TreeGrafter"/>
</dbReference>
<dbReference type="Gene3D" id="3.40.350.10">
    <property type="entry name" value="Creatinase/prolidase N-terminal domain"/>
    <property type="match status" value="1"/>
</dbReference>
<sequence>MAFSFNLRRSLRSSPKYLPRLRNYATEAHSFEPKPAYYGQPLHASHPHIVNAGELTPGIPATDYESRRSKLMESLPDNSVVVSVASPIKYMSNNIFYKHRQASDFWYLTGFEEPDSAVILEKKSSSKGYRMTLFCQGKDPAKEKWEGARTGLEEAASIFSADDARSIEVFSSHLKSSLDMYDHVYIDLPSTSTPASTGSSKGILAHLSTFAREQDSVIQQLASSRSRPLAPEVSRLRSVKSPAEQRVMRAAADISGRAHAKSMRYTRVGMPESSVAAHFEYLCSVAGAERPAYVPVVASGANALIIHYTKNNHIIRDGDMILTDAGCEYHGYASDITRTYPANGRFSSPQRDLYSAVLSAQRSLLSMCSEAANVSMLELHGKSRDLLRKELQNIGLEVSSRDLERTLYPHFVGHPIGLDLHESTYFNRAAPLQAGMVVTVEPGIYVPPTSDYPKAFHNIGIRIEDEVLVGKEHPVVLSVTAPKEVEDVEGACQGLLGLEAY</sequence>
<dbReference type="STRING" id="1884261.A0A5C3QVL9"/>
<dbReference type="OrthoDB" id="4215474at2759"/>
<dbReference type="SMART" id="SM01011">
    <property type="entry name" value="AMP_N"/>
    <property type="match status" value="1"/>
</dbReference>
<dbReference type="SUPFAM" id="SSF55920">
    <property type="entry name" value="Creatinase/aminopeptidase"/>
    <property type="match status" value="1"/>
</dbReference>
<dbReference type="InterPro" id="IPR029149">
    <property type="entry name" value="Creatin/AminoP/Spt16_N"/>
</dbReference>
<evidence type="ECO:0000256" key="5">
    <source>
        <dbReference type="ARBA" id="ARBA00023211"/>
    </source>
</evidence>
<feature type="domain" description="Aminopeptidase P N-terminal" evidence="6">
    <location>
        <begin position="59"/>
        <end position="195"/>
    </location>
</feature>
<dbReference type="InterPro" id="IPR007865">
    <property type="entry name" value="Aminopep_P_N"/>
</dbReference>
<dbReference type="Gene3D" id="3.90.230.10">
    <property type="entry name" value="Creatinase/methionine aminopeptidase superfamily"/>
    <property type="match status" value="1"/>
</dbReference>
<name>A0A5C3QVL9_9AGAR</name>
<keyword evidence="4" id="KW-0378">Hydrolase</keyword>
<feature type="non-terminal residue" evidence="7">
    <location>
        <position position="1"/>
    </location>
</feature>
<accession>A0A5C3QVL9</accession>
<dbReference type="CDD" id="cd01087">
    <property type="entry name" value="Prolidase"/>
    <property type="match status" value="1"/>
</dbReference>
<comment type="similarity">
    <text evidence="2">Belongs to the peptidase M24B family.</text>
</comment>
<evidence type="ECO:0000313" key="8">
    <source>
        <dbReference type="Proteomes" id="UP000305067"/>
    </source>
</evidence>
<dbReference type="PANTHER" id="PTHR43226">
    <property type="entry name" value="XAA-PRO AMINOPEPTIDASE 3"/>
    <property type="match status" value="1"/>
</dbReference>
<evidence type="ECO:0000313" key="7">
    <source>
        <dbReference type="EMBL" id="TFL05448.1"/>
    </source>
</evidence>
<dbReference type="PANTHER" id="PTHR43226:SF4">
    <property type="entry name" value="XAA-PRO AMINOPEPTIDASE 3"/>
    <property type="match status" value="1"/>
</dbReference>
<dbReference type="GO" id="GO:0006508">
    <property type="term" value="P:proteolysis"/>
    <property type="evidence" value="ECO:0007669"/>
    <property type="project" value="TreeGrafter"/>
</dbReference>
<proteinExistence type="inferred from homology"/>
<dbReference type="InterPro" id="IPR000994">
    <property type="entry name" value="Pept_M24"/>
</dbReference>
<keyword evidence="3" id="KW-0479">Metal-binding</keyword>
<keyword evidence="5" id="KW-0464">Manganese</keyword>
<dbReference type="GO" id="GO:0030145">
    <property type="term" value="F:manganese ion binding"/>
    <property type="evidence" value="ECO:0007669"/>
    <property type="project" value="InterPro"/>
</dbReference>
<dbReference type="AlphaFoldDB" id="A0A5C3QVL9"/>
<comment type="cofactor">
    <cofactor evidence="1">
        <name>Mn(2+)</name>
        <dbReference type="ChEBI" id="CHEBI:29035"/>
    </cofactor>
</comment>
<dbReference type="GO" id="GO:0070006">
    <property type="term" value="F:metalloaminopeptidase activity"/>
    <property type="evidence" value="ECO:0007669"/>
    <property type="project" value="InterPro"/>
</dbReference>
<dbReference type="SUPFAM" id="SSF53092">
    <property type="entry name" value="Creatinase/prolidase N-terminal domain"/>
    <property type="match status" value="1"/>
</dbReference>
<dbReference type="Pfam" id="PF05195">
    <property type="entry name" value="AMP_N"/>
    <property type="match status" value="1"/>
</dbReference>
<dbReference type="InterPro" id="IPR036005">
    <property type="entry name" value="Creatinase/aminopeptidase-like"/>
</dbReference>
<dbReference type="EMBL" id="ML178816">
    <property type="protein sequence ID" value="TFL05448.1"/>
    <property type="molecule type" value="Genomic_DNA"/>
</dbReference>
<gene>
    <name evidence="7" type="ORF">BDV98DRAFT_522518</name>
</gene>
<evidence type="ECO:0000256" key="3">
    <source>
        <dbReference type="ARBA" id="ARBA00022723"/>
    </source>
</evidence>
<dbReference type="InterPro" id="IPR052433">
    <property type="entry name" value="X-Pro_dipept-like"/>
</dbReference>
<evidence type="ECO:0000259" key="6">
    <source>
        <dbReference type="SMART" id="SM01011"/>
    </source>
</evidence>
<organism evidence="7 8">
    <name type="scientific">Pterulicium gracile</name>
    <dbReference type="NCBI Taxonomy" id="1884261"/>
    <lineage>
        <taxon>Eukaryota</taxon>
        <taxon>Fungi</taxon>
        <taxon>Dikarya</taxon>
        <taxon>Basidiomycota</taxon>
        <taxon>Agaricomycotina</taxon>
        <taxon>Agaricomycetes</taxon>
        <taxon>Agaricomycetidae</taxon>
        <taxon>Agaricales</taxon>
        <taxon>Pleurotineae</taxon>
        <taxon>Pterulaceae</taxon>
        <taxon>Pterulicium</taxon>
    </lineage>
</organism>